<dbReference type="Pfam" id="PF00884">
    <property type="entry name" value="Sulfatase"/>
    <property type="match status" value="1"/>
</dbReference>
<dbReference type="InterPro" id="IPR017850">
    <property type="entry name" value="Alkaline_phosphatase_core_sf"/>
</dbReference>
<feature type="transmembrane region" description="Helical" evidence="3">
    <location>
        <begin position="181"/>
        <end position="202"/>
    </location>
</feature>
<protein>
    <recommendedName>
        <fullName evidence="4">Sulfatase N-terminal domain-containing protein</fullName>
    </recommendedName>
</protein>
<dbReference type="PANTHER" id="PTHR42693:SF53">
    <property type="entry name" value="ENDO-4-O-SULFATASE"/>
    <property type="match status" value="1"/>
</dbReference>
<feature type="transmembrane region" description="Helical" evidence="3">
    <location>
        <begin position="222"/>
        <end position="240"/>
    </location>
</feature>
<dbReference type="EMBL" id="NJBN01000004">
    <property type="protein sequence ID" value="TKJ40617.1"/>
    <property type="molecule type" value="Genomic_DNA"/>
</dbReference>
<evidence type="ECO:0000256" key="2">
    <source>
        <dbReference type="ARBA" id="ARBA00022801"/>
    </source>
</evidence>
<evidence type="ECO:0000256" key="3">
    <source>
        <dbReference type="SAM" id="Phobius"/>
    </source>
</evidence>
<feature type="transmembrane region" description="Helical" evidence="3">
    <location>
        <begin position="150"/>
        <end position="166"/>
    </location>
</feature>
<keyword evidence="3" id="KW-0812">Transmembrane</keyword>
<dbReference type="GO" id="GO:0004065">
    <property type="term" value="F:arylsulfatase activity"/>
    <property type="evidence" value="ECO:0007669"/>
    <property type="project" value="TreeGrafter"/>
</dbReference>
<dbReference type="InterPro" id="IPR000917">
    <property type="entry name" value="Sulfatase_N"/>
</dbReference>
<comment type="caution">
    <text evidence="5">The sequence shown here is derived from an EMBL/GenBank/DDBJ whole genome shotgun (WGS) entry which is preliminary data.</text>
</comment>
<feature type="transmembrane region" description="Helical" evidence="3">
    <location>
        <begin position="45"/>
        <end position="67"/>
    </location>
</feature>
<accession>A0A532V0X9</accession>
<keyword evidence="2" id="KW-0378">Hydrolase</keyword>
<comment type="similarity">
    <text evidence="1">Belongs to the sulfatase family.</text>
</comment>
<keyword evidence="3" id="KW-1133">Transmembrane helix</keyword>
<evidence type="ECO:0000313" key="5">
    <source>
        <dbReference type="EMBL" id="TKJ40617.1"/>
    </source>
</evidence>
<dbReference type="Gene3D" id="3.30.1120.10">
    <property type="match status" value="1"/>
</dbReference>
<name>A0A532V0X9_UNCL8</name>
<keyword evidence="3" id="KW-0472">Membrane</keyword>
<dbReference type="CDD" id="cd16148">
    <property type="entry name" value="sulfatase_like"/>
    <property type="match status" value="1"/>
</dbReference>
<dbReference type="PANTHER" id="PTHR42693">
    <property type="entry name" value="ARYLSULFATASE FAMILY MEMBER"/>
    <property type="match status" value="1"/>
</dbReference>
<proteinExistence type="inferred from homology"/>
<gene>
    <name evidence="5" type="ORF">CEE37_06535</name>
</gene>
<feature type="transmembrane region" description="Helical" evidence="3">
    <location>
        <begin position="79"/>
        <end position="97"/>
    </location>
</feature>
<sequence>MLNHIKTGLKCGFVWGLLFLILEDLTALAINNINFTLKQVIYSIVIYPLLSSVLGGIIALLIFSIRLRFDHSDNSERSCKGLIIFILSGVALVFLGYRDFTNTVFYQGGNVQLLVATVWGISTLVTYLAADWLIRRSKTDNCYFRDTHRMAFGAAMTSLLIIFIRIDYDPTLTADIASVELLYRLIALCFAIGIYCITYHIARKMSDAAAVTIRRKANIKTLVLGFVLLVISAYALIAIPNRREVSPIPRDTYSSKPNIILIIIDTLRADHLKTYGYHRDTSPWLTQQSREGTIFEDVLAASSWTKPSVASIFTGRYSAMNGADSREDLLPSELVTLAETLSGNGYFTAGINTNSFVTSTYNYDQGFDEYRYLPGHGPKQLILPHFLFTSRDAKIREVLYNIGFIDGGLIYGKADEVTRMSINWLEERGTDPFFLYMHYMDVHYPYYPVNRKFSSDDRFSAAELRIIEDLFQRRSDELVDSTLVKRMIDRYDDEITNIDSGIKDLFAALSSLQLMENTLIVITSDHGEEFTEHGHFDHGHTMYSELLKIPLIMFFPESEYDGLVIPRRVDLLDVAPTIYEYAGITPNEKLEGTSLLPLLRGEDEIYDSLKKGYFGYVIPPWDELLDESIYALVNNRYKLVKVQPNDSTLKTQLELYDVFADPGDMHDISDSLPDLTLGMWDEMREFRKYCDSLKVTSGEELQQPLSPEDMERLRGLGYVQ</sequence>
<evidence type="ECO:0000313" key="6">
    <source>
        <dbReference type="Proteomes" id="UP000319619"/>
    </source>
</evidence>
<feature type="domain" description="Sulfatase N-terminal" evidence="4">
    <location>
        <begin position="257"/>
        <end position="584"/>
    </location>
</feature>
<reference evidence="5 6" key="1">
    <citation type="submission" date="2017-06" db="EMBL/GenBank/DDBJ databases">
        <title>Novel microbial phyla capable of carbon fixation and sulfur reduction in deep-sea sediments.</title>
        <authorList>
            <person name="Huang J."/>
            <person name="Baker B."/>
            <person name="Wang Y."/>
        </authorList>
    </citation>
    <scope>NUCLEOTIDE SEQUENCE [LARGE SCALE GENOMIC DNA]</scope>
    <source>
        <strain evidence="5">B3_LCP</strain>
    </source>
</reference>
<evidence type="ECO:0000259" key="4">
    <source>
        <dbReference type="Pfam" id="PF00884"/>
    </source>
</evidence>
<dbReference type="InterPro" id="IPR050738">
    <property type="entry name" value="Sulfatase"/>
</dbReference>
<feature type="transmembrane region" description="Helical" evidence="3">
    <location>
        <begin position="109"/>
        <end position="130"/>
    </location>
</feature>
<evidence type="ECO:0000256" key="1">
    <source>
        <dbReference type="ARBA" id="ARBA00008779"/>
    </source>
</evidence>
<organism evidence="5 6">
    <name type="scientific">candidate division LCP-89 bacterium B3_LCP</name>
    <dbReference type="NCBI Taxonomy" id="2012998"/>
    <lineage>
        <taxon>Bacteria</taxon>
        <taxon>Pseudomonadati</taxon>
        <taxon>Bacteria division LCP-89</taxon>
    </lineage>
</organism>
<dbReference type="Gene3D" id="3.40.720.10">
    <property type="entry name" value="Alkaline Phosphatase, subunit A"/>
    <property type="match status" value="1"/>
</dbReference>
<dbReference type="SUPFAM" id="SSF53649">
    <property type="entry name" value="Alkaline phosphatase-like"/>
    <property type="match status" value="1"/>
</dbReference>
<dbReference type="AlphaFoldDB" id="A0A532V0X9"/>
<dbReference type="Proteomes" id="UP000319619">
    <property type="component" value="Unassembled WGS sequence"/>
</dbReference>